<keyword evidence="7" id="KW-0325">Glycoprotein</keyword>
<protein>
    <submittedName>
        <fullName evidence="13">Nectin-1-like</fullName>
    </submittedName>
</protein>
<feature type="chain" id="PRO_5026851341" evidence="10">
    <location>
        <begin position="18"/>
        <end position="297"/>
    </location>
</feature>
<keyword evidence="2 9" id="KW-0812">Transmembrane</keyword>
<dbReference type="PANTHER" id="PTHR46841:SF7">
    <property type="entry name" value="IG-LIKE DOMAIN-CONTAINING PROTEIN"/>
    <property type="match status" value="1"/>
</dbReference>
<dbReference type="Gene3D" id="2.60.40.10">
    <property type="entry name" value="Immunoglobulins"/>
    <property type="match status" value="2"/>
</dbReference>
<sequence length="297" mass="32956">MLLILTLTALLFTASMSQITGYGNMTVDYGRDSKYGCAVANLKDVQQVTWQRLVPDRPIENLATYSKRFGEHVNNPYRGKVIFTEATLSSSSITLANVTWEDESCYICAFNRYPDGSMRKQICVTVQGISSFKTEVHAPSSDPEEEEEEDEEVVFSCSATGKPAPAIQWEIPSQATDTHRQPITTVVNEDKTFTSSSNVTLRLPAGWEGHVVCLLNSGAMGQRSERIPFSLPAREKQEEEGKTQSTSGTALVTSAVVSVTFIIIIIIVVVVVVIKRTRPRRPEERKMDNNDLNVVLM</sequence>
<dbReference type="GO" id="GO:0043025">
    <property type="term" value="C:neuronal cell body"/>
    <property type="evidence" value="ECO:0007669"/>
    <property type="project" value="TreeGrafter"/>
</dbReference>
<dbReference type="SMART" id="SM00406">
    <property type="entry name" value="IGv"/>
    <property type="match status" value="1"/>
</dbReference>
<evidence type="ECO:0000256" key="7">
    <source>
        <dbReference type="ARBA" id="ARBA00023180"/>
    </source>
</evidence>
<comment type="subcellular location">
    <subcellularLocation>
        <location evidence="1">Membrane</location>
        <topology evidence="1">Single-pass membrane protein</topology>
    </subcellularLocation>
</comment>
<feature type="domain" description="Ig-like" evidence="11">
    <location>
        <begin position="14"/>
        <end position="125"/>
    </location>
</feature>
<keyword evidence="4 9" id="KW-1133">Transmembrane helix</keyword>
<evidence type="ECO:0000256" key="6">
    <source>
        <dbReference type="ARBA" id="ARBA00023157"/>
    </source>
</evidence>
<evidence type="ECO:0000313" key="13">
    <source>
        <dbReference type="RefSeq" id="XP_010795581.1"/>
    </source>
</evidence>
<dbReference type="GO" id="GO:0150079">
    <property type="term" value="P:negative regulation of neuroinflammatory response"/>
    <property type="evidence" value="ECO:0007669"/>
    <property type="project" value="TreeGrafter"/>
</dbReference>
<evidence type="ECO:0000256" key="2">
    <source>
        <dbReference type="ARBA" id="ARBA00022692"/>
    </source>
</evidence>
<evidence type="ECO:0000256" key="8">
    <source>
        <dbReference type="ARBA" id="ARBA00023319"/>
    </source>
</evidence>
<dbReference type="Pfam" id="PF08205">
    <property type="entry name" value="C2-set_2"/>
    <property type="match status" value="1"/>
</dbReference>
<dbReference type="AlphaFoldDB" id="A0A6I9Q5W1"/>
<feature type="signal peptide" evidence="10">
    <location>
        <begin position="1"/>
        <end position="17"/>
    </location>
</feature>
<name>A0A6I9Q5W1_9TELE</name>
<dbReference type="SUPFAM" id="SSF48726">
    <property type="entry name" value="Immunoglobulin"/>
    <property type="match status" value="2"/>
</dbReference>
<evidence type="ECO:0000256" key="10">
    <source>
        <dbReference type="SAM" id="SignalP"/>
    </source>
</evidence>
<evidence type="ECO:0000256" key="9">
    <source>
        <dbReference type="SAM" id="Phobius"/>
    </source>
</evidence>
<keyword evidence="6" id="KW-1015">Disulfide bond</keyword>
<feature type="domain" description="Ig-like" evidence="11">
    <location>
        <begin position="139"/>
        <end position="230"/>
    </location>
</feature>
<evidence type="ECO:0000313" key="12">
    <source>
        <dbReference type="Proteomes" id="UP000504611"/>
    </source>
</evidence>
<dbReference type="PANTHER" id="PTHR46841">
    <property type="entry name" value="OX-2 MEMBRANE GLYCOPROTEIN"/>
    <property type="match status" value="1"/>
</dbReference>
<dbReference type="InterPro" id="IPR013783">
    <property type="entry name" value="Ig-like_fold"/>
</dbReference>
<dbReference type="OrthoDB" id="9422141at2759"/>
<dbReference type="Proteomes" id="UP000504611">
    <property type="component" value="Unplaced"/>
</dbReference>
<dbReference type="GO" id="GO:0034113">
    <property type="term" value="P:heterotypic cell-cell adhesion"/>
    <property type="evidence" value="ECO:0007669"/>
    <property type="project" value="TreeGrafter"/>
</dbReference>
<dbReference type="InterPro" id="IPR013106">
    <property type="entry name" value="Ig_V-set"/>
</dbReference>
<keyword evidence="8" id="KW-0393">Immunoglobulin domain</keyword>
<feature type="transmembrane region" description="Helical" evidence="9">
    <location>
        <begin position="251"/>
        <end position="274"/>
    </location>
</feature>
<keyword evidence="5 9" id="KW-0472">Membrane</keyword>
<gene>
    <name evidence="13" type="primary">LOC104967753</name>
</gene>
<dbReference type="GeneID" id="104967753"/>
<dbReference type="InterPro" id="IPR013162">
    <property type="entry name" value="CD80_C2-set"/>
</dbReference>
<evidence type="ECO:0000256" key="4">
    <source>
        <dbReference type="ARBA" id="ARBA00022989"/>
    </source>
</evidence>
<dbReference type="KEGG" id="ncc:104967753"/>
<dbReference type="CDD" id="cd00096">
    <property type="entry name" value="Ig"/>
    <property type="match status" value="1"/>
</dbReference>
<evidence type="ECO:0000256" key="3">
    <source>
        <dbReference type="ARBA" id="ARBA00022729"/>
    </source>
</evidence>
<dbReference type="RefSeq" id="XP_010795581.1">
    <property type="nucleotide sequence ID" value="XM_010797279.1"/>
</dbReference>
<evidence type="ECO:0000259" key="11">
    <source>
        <dbReference type="PROSITE" id="PS50835"/>
    </source>
</evidence>
<dbReference type="InterPro" id="IPR007110">
    <property type="entry name" value="Ig-like_dom"/>
</dbReference>
<dbReference type="GO" id="GO:0009986">
    <property type="term" value="C:cell surface"/>
    <property type="evidence" value="ECO:0007669"/>
    <property type="project" value="TreeGrafter"/>
</dbReference>
<accession>A0A6I9Q5W1</accession>
<reference evidence="13" key="1">
    <citation type="submission" date="2025-08" db="UniProtKB">
        <authorList>
            <consortium name="RefSeq"/>
        </authorList>
    </citation>
    <scope>IDENTIFICATION</scope>
    <source>
        <tissue evidence="13">Muscle</tissue>
    </source>
</reference>
<dbReference type="InterPro" id="IPR036179">
    <property type="entry name" value="Ig-like_dom_sf"/>
</dbReference>
<organism evidence="12 13">
    <name type="scientific">Notothenia coriiceps</name>
    <name type="common">black rockcod</name>
    <dbReference type="NCBI Taxonomy" id="8208"/>
    <lineage>
        <taxon>Eukaryota</taxon>
        <taxon>Metazoa</taxon>
        <taxon>Chordata</taxon>
        <taxon>Craniata</taxon>
        <taxon>Vertebrata</taxon>
        <taxon>Euteleostomi</taxon>
        <taxon>Actinopterygii</taxon>
        <taxon>Neopterygii</taxon>
        <taxon>Teleostei</taxon>
        <taxon>Neoteleostei</taxon>
        <taxon>Acanthomorphata</taxon>
        <taxon>Eupercaria</taxon>
        <taxon>Perciformes</taxon>
        <taxon>Notothenioidei</taxon>
        <taxon>Nototheniidae</taxon>
        <taxon>Notothenia</taxon>
    </lineage>
</organism>
<dbReference type="GO" id="GO:0030424">
    <property type="term" value="C:axon"/>
    <property type="evidence" value="ECO:0007669"/>
    <property type="project" value="TreeGrafter"/>
</dbReference>
<evidence type="ECO:0000256" key="5">
    <source>
        <dbReference type="ARBA" id="ARBA00023136"/>
    </source>
</evidence>
<dbReference type="PROSITE" id="PS50835">
    <property type="entry name" value="IG_LIKE"/>
    <property type="match status" value="2"/>
</dbReference>
<dbReference type="GO" id="GO:0098632">
    <property type="term" value="F:cell-cell adhesion mediator activity"/>
    <property type="evidence" value="ECO:0007669"/>
    <property type="project" value="InterPro"/>
</dbReference>
<evidence type="ECO:0000256" key="1">
    <source>
        <dbReference type="ARBA" id="ARBA00004167"/>
    </source>
</evidence>
<keyword evidence="3 10" id="KW-0732">Signal</keyword>
<dbReference type="Pfam" id="PF07686">
    <property type="entry name" value="V-set"/>
    <property type="match status" value="1"/>
</dbReference>
<dbReference type="GO" id="GO:0016020">
    <property type="term" value="C:membrane"/>
    <property type="evidence" value="ECO:0007669"/>
    <property type="project" value="UniProtKB-SubCell"/>
</dbReference>
<dbReference type="InterPro" id="IPR047164">
    <property type="entry name" value="OX2G-like"/>
</dbReference>
<keyword evidence="12" id="KW-1185">Reference proteome</keyword>
<proteinExistence type="predicted"/>